<evidence type="ECO:0000313" key="1">
    <source>
        <dbReference type="EMBL" id="NNG36769.1"/>
    </source>
</evidence>
<sequence length="216" mass="22912">MSQPRFSGITVIGTGRASAPSDQVLLTLRVEVLRPDAGEAFTVASETTSNVLAVLSDNGIDARSVRTAELSLGPRTDFRDGREILLGYVAAQRLQARVETLGQLPRLLTDVVHRGGNGIRIENVQLQAADPVAARRRARDAAFADATAIAEQYAALAGRSLGQLRNLDETMGAPGQPQPMLAAKAMTAAADMPIATGDEQVEVKVLAHWDFAEAAE</sequence>
<dbReference type="PANTHER" id="PTHR34387:SF1">
    <property type="entry name" value="PERIPLASMIC IMMUNOGENIC PROTEIN"/>
    <property type="match status" value="1"/>
</dbReference>
<dbReference type="Proteomes" id="UP000562984">
    <property type="component" value="Unassembled WGS sequence"/>
</dbReference>
<evidence type="ECO:0000313" key="2">
    <source>
        <dbReference type="Proteomes" id="UP000562984"/>
    </source>
</evidence>
<dbReference type="Gene3D" id="3.30.110.170">
    <property type="entry name" value="Protein of unknown function (DUF541), domain 1"/>
    <property type="match status" value="1"/>
</dbReference>
<reference evidence="1 2" key="1">
    <citation type="submission" date="2020-05" db="EMBL/GenBank/DDBJ databases">
        <title>Nakamurella sp. DB0629 isolated from air conditioner.</title>
        <authorList>
            <person name="Kim D.H."/>
            <person name="Kim D.-U."/>
        </authorList>
    </citation>
    <scope>NUCLEOTIDE SEQUENCE [LARGE SCALE GENOMIC DNA]</scope>
    <source>
        <strain evidence="1 2">DB0629</strain>
    </source>
</reference>
<dbReference type="GO" id="GO:0006974">
    <property type="term" value="P:DNA damage response"/>
    <property type="evidence" value="ECO:0007669"/>
    <property type="project" value="TreeGrafter"/>
</dbReference>
<dbReference type="AlphaFoldDB" id="A0A849A886"/>
<comment type="caution">
    <text evidence="1">The sequence shown here is derived from an EMBL/GenBank/DDBJ whole genome shotgun (WGS) entry which is preliminary data.</text>
</comment>
<proteinExistence type="predicted"/>
<accession>A0A849A886</accession>
<gene>
    <name evidence="1" type="ORF">HKD39_13815</name>
</gene>
<dbReference type="Gene3D" id="3.30.70.2970">
    <property type="entry name" value="Protein of unknown function (DUF541), domain 2"/>
    <property type="match status" value="1"/>
</dbReference>
<dbReference type="RefSeq" id="WP_171200466.1">
    <property type="nucleotide sequence ID" value="NZ_JABEND010000008.1"/>
</dbReference>
<dbReference type="InterPro" id="IPR052022">
    <property type="entry name" value="26kDa_periplasmic_antigen"/>
</dbReference>
<dbReference type="PANTHER" id="PTHR34387">
    <property type="entry name" value="SLR1258 PROTEIN"/>
    <property type="match status" value="1"/>
</dbReference>
<dbReference type="InterPro" id="IPR007497">
    <property type="entry name" value="SIMPL/DUF541"/>
</dbReference>
<keyword evidence="2" id="KW-1185">Reference proteome</keyword>
<organism evidence="1 2">
    <name type="scientific">Nakamurella aerolata</name>
    <dbReference type="NCBI Taxonomy" id="1656892"/>
    <lineage>
        <taxon>Bacteria</taxon>
        <taxon>Bacillati</taxon>
        <taxon>Actinomycetota</taxon>
        <taxon>Actinomycetes</taxon>
        <taxon>Nakamurellales</taxon>
        <taxon>Nakamurellaceae</taxon>
        <taxon>Nakamurella</taxon>
    </lineage>
</organism>
<dbReference type="EMBL" id="JABEND010000008">
    <property type="protein sequence ID" value="NNG36769.1"/>
    <property type="molecule type" value="Genomic_DNA"/>
</dbReference>
<name>A0A849A886_9ACTN</name>
<protein>
    <submittedName>
        <fullName evidence="1">SIMPL domain-containing protein</fullName>
    </submittedName>
</protein>
<dbReference type="Pfam" id="PF04402">
    <property type="entry name" value="SIMPL"/>
    <property type="match status" value="1"/>
</dbReference>